<keyword evidence="4" id="KW-0479">Metal-binding</keyword>
<dbReference type="CDD" id="cd01335">
    <property type="entry name" value="Radical_SAM"/>
    <property type="match status" value="1"/>
</dbReference>
<evidence type="ECO:0000256" key="4">
    <source>
        <dbReference type="ARBA" id="ARBA00022723"/>
    </source>
</evidence>
<dbReference type="InterPro" id="IPR007197">
    <property type="entry name" value="rSAM"/>
</dbReference>
<keyword evidence="6" id="KW-0408">Iron</keyword>
<dbReference type="InterPro" id="IPR013785">
    <property type="entry name" value="Aldolase_TIM"/>
</dbReference>
<dbReference type="PANTHER" id="PTHR30538:SF0">
    <property type="entry name" value="L-LYSINE 2,3-AMINOMUTASE AQ_1632-RELATED"/>
    <property type="match status" value="1"/>
</dbReference>
<organism evidence="10 11">
    <name type="scientific">Candidatus Roizmanbacteria bacterium CG03_land_8_20_14_0_80_39_12</name>
    <dbReference type="NCBI Taxonomy" id="1974847"/>
    <lineage>
        <taxon>Bacteria</taxon>
        <taxon>Candidatus Roizmaniibacteriota</taxon>
    </lineage>
</organism>
<sequence>MNTTQETYIPQGTKAMLPHGGLPEMVSLYMLKLIEKTGGKTGPLGKQFIAQPNLEKKYYKIKSEDPLIEDHNEVAPGVVYKYKGKLDKNGKVLHYGRVLWTVTRFCATYCRFCTRGREVGIPAYVKAHTKAAIAQKPYLDDAEIAKVLAFLKKHKEINEVVLSGGDPLTAPRPYLTKIIDALSKLQQEGYLDIVRVGTRLPVHNPISIQPWHYELLSKIRNPYLMVHVNHPFELTKETLEVLYNFRKMAMATICTQTVFLKGVNDSTETLWELFTTLAKNGIRPYYLFQNDPVFWSAHFTVPIKRAIKIWEKLRPMLSGVAATARFAIDVPFGYGKIAFPEGGAWKVDYTHFRDFRGKQQKLS</sequence>
<dbReference type="AlphaFoldDB" id="A0A2M7BSQ2"/>
<dbReference type="SFLD" id="SFLDS00029">
    <property type="entry name" value="Radical_SAM"/>
    <property type="match status" value="1"/>
</dbReference>
<evidence type="ECO:0000256" key="5">
    <source>
        <dbReference type="ARBA" id="ARBA00022898"/>
    </source>
</evidence>
<evidence type="ECO:0000256" key="3">
    <source>
        <dbReference type="ARBA" id="ARBA00022691"/>
    </source>
</evidence>
<dbReference type="SUPFAM" id="SSF102114">
    <property type="entry name" value="Radical SAM enzymes"/>
    <property type="match status" value="1"/>
</dbReference>
<dbReference type="GO" id="GO:0003824">
    <property type="term" value="F:catalytic activity"/>
    <property type="evidence" value="ECO:0007669"/>
    <property type="project" value="InterPro"/>
</dbReference>
<evidence type="ECO:0000313" key="11">
    <source>
        <dbReference type="Proteomes" id="UP000230119"/>
    </source>
</evidence>
<evidence type="ECO:0000259" key="9">
    <source>
        <dbReference type="PROSITE" id="PS51918"/>
    </source>
</evidence>
<gene>
    <name evidence="10" type="ORF">COS52_02335</name>
</gene>
<comment type="cofactor">
    <cofactor evidence="1 8">
        <name>pyridoxal 5'-phosphate</name>
        <dbReference type="ChEBI" id="CHEBI:597326"/>
    </cofactor>
</comment>
<dbReference type="PANTHER" id="PTHR30538">
    <property type="entry name" value="LYSINE 2,3-AMINOMUTASE-RELATED"/>
    <property type="match status" value="1"/>
</dbReference>
<evidence type="ECO:0000256" key="1">
    <source>
        <dbReference type="ARBA" id="ARBA00001933"/>
    </source>
</evidence>
<reference evidence="11" key="1">
    <citation type="submission" date="2017-09" db="EMBL/GenBank/DDBJ databases">
        <title>Depth-based differentiation of microbial function through sediment-hosted aquifers and enrichment of novel symbionts in the deep terrestrial subsurface.</title>
        <authorList>
            <person name="Probst A.J."/>
            <person name="Ladd B."/>
            <person name="Jarett J.K."/>
            <person name="Geller-Mcgrath D.E."/>
            <person name="Sieber C.M.K."/>
            <person name="Emerson J.B."/>
            <person name="Anantharaman K."/>
            <person name="Thomas B.C."/>
            <person name="Malmstrom R."/>
            <person name="Stieglmeier M."/>
            <person name="Klingl A."/>
            <person name="Woyke T."/>
            <person name="Ryan C.M."/>
            <person name="Banfield J.F."/>
        </authorList>
    </citation>
    <scope>NUCLEOTIDE SEQUENCE [LARGE SCALE GENOMIC DNA]</scope>
</reference>
<feature type="modified residue" description="N6-(pyridoxal phosphate)lysine" evidence="8">
    <location>
        <position position="336"/>
    </location>
</feature>
<evidence type="ECO:0000256" key="6">
    <source>
        <dbReference type="ARBA" id="ARBA00023004"/>
    </source>
</evidence>
<dbReference type="GO" id="GO:0051539">
    <property type="term" value="F:4 iron, 4 sulfur cluster binding"/>
    <property type="evidence" value="ECO:0007669"/>
    <property type="project" value="UniProtKB-KW"/>
</dbReference>
<evidence type="ECO:0000256" key="8">
    <source>
        <dbReference type="PIRSR" id="PIRSR603739-50"/>
    </source>
</evidence>
<dbReference type="InterPro" id="IPR003739">
    <property type="entry name" value="Lys_aminomutase/Glu_NH3_mut"/>
</dbReference>
<dbReference type="PROSITE" id="PS51918">
    <property type="entry name" value="RADICAL_SAM"/>
    <property type="match status" value="1"/>
</dbReference>
<comment type="caution">
    <text evidence="10">The sequence shown here is derived from an EMBL/GenBank/DDBJ whole genome shotgun (WGS) entry which is preliminary data.</text>
</comment>
<dbReference type="Pfam" id="PF04055">
    <property type="entry name" value="Radical_SAM"/>
    <property type="match status" value="1"/>
</dbReference>
<protein>
    <recommendedName>
        <fullName evidence="9">Radical SAM core domain-containing protein</fullName>
    </recommendedName>
</protein>
<keyword evidence="7" id="KW-0411">Iron-sulfur</keyword>
<keyword evidence="5 8" id="KW-0663">Pyridoxal phosphate</keyword>
<name>A0A2M7BSQ2_9BACT</name>
<evidence type="ECO:0000256" key="7">
    <source>
        <dbReference type="ARBA" id="ARBA00023014"/>
    </source>
</evidence>
<dbReference type="Proteomes" id="UP000230119">
    <property type="component" value="Unassembled WGS sequence"/>
</dbReference>
<dbReference type="EMBL" id="PEVA01000101">
    <property type="protein sequence ID" value="PIV08514.1"/>
    <property type="molecule type" value="Genomic_DNA"/>
</dbReference>
<accession>A0A2M7BSQ2</accession>
<dbReference type="GO" id="GO:0046872">
    <property type="term" value="F:metal ion binding"/>
    <property type="evidence" value="ECO:0007669"/>
    <property type="project" value="UniProtKB-KW"/>
</dbReference>
<feature type="domain" description="Radical SAM core" evidence="9">
    <location>
        <begin position="92"/>
        <end position="325"/>
    </location>
</feature>
<dbReference type="Gene3D" id="3.20.20.70">
    <property type="entry name" value="Aldolase class I"/>
    <property type="match status" value="1"/>
</dbReference>
<proteinExistence type="predicted"/>
<dbReference type="InterPro" id="IPR058240">
    <property type="entry name" value="rSAM_sf"/>
</dbReference>
<keyword evidence="2" id="KW-0004">4Fe-4S</keyword>
<evidence type="ECO:0000313" key="10">
    <source>
        <dbReference type="EMBL" id="PIV08514.1"/>
    </source>
</evidence>
<evidence type="ECO:0000256" key="2">
    <source>
        <dbReference type="ARBA" id="ARBA00022485"/>
    </source>
</evidence>
<keyword evidence="3" id="KW-0949">S-adenosyl-L-methionine</keyword>